<proteinExistence type="inferred from homology"/>
<evidence type="ECO:0000259" key="17">
    <source>
        <dbReference type="Pfam" id="PF24621"/>
    </source>
</evidence>
<dbReference type="GO" id="GO:0009073">
    <property type="term" value="P:aromatic amino acid family biosynthetic process"/>
    <property type="evidence" value="ECO:0007669"/>
    <property type="project" value="UniProtKB-KW"/>
</dbReference>
<feature type="domain" description="3-dehydroquinate synthase N-terminal" evidence="16">
    <location>
        <begin position="65"/>
        <end position="176"/>
    </location>
</feature>
<evidence type="ECO:0000256" key="13">
    <source>
        <dbReference type="ARBA" id="ARBA00023239"/>
    </source>
</evidence>
<dbReference type="InterPro" id="IPR050071">
    <property type="entry name" value="Dehydroquinate_synthase"/>
</dbReference>
<comment type="caution">
    <text evidence="15">Lacks conserved residue(s) required for the propagation of feature annotation.</text>
</comment>
<dbReference type="InterPro" id="IPR056179">
    <property type="entry name" value="DHQS_C"/>
</dbReference>
<feature type="binding site" evidence="15">
    <location>
        <position position="181"/>
    </location>
    <ligand>
        <name>Zn(2+)</name>
        <dbReference type="ChEBI" id="CHEBI:29105"/>
    </ligand>
</feature>
<dbReference type="SUPFAM" id="SSF56796">
    <property type="entry name" value="Dehydroquinate synthase-like"/>
    <property type="match status" value="1"/>
</dbReference>
<comment type="function">
    <text evidence="15">Catalyzes the conversion of 3-deoxy-D-arabino-heptulosonate 7-phosphate (DAHP) to dehydroquinate (DHQ).</text>
</comment>
<dbReference type="Gene3D" id="1.20.1090.10">
    <property type="entry name" value="Dehydroquinate synthase-like - alpha domain"/>
    <property type="match status" value="1"/>
</dbReference>
<evidence type="ECO:0000256" key="15">
    <source>
        <dbReference type="HAMAP-Rule" id="MF_00110"/>
    </source>
</evidence>
<dbReference type="GO" id="GO:0008652">
    <property type="term" value="P:amino acid biosynthetic process"/>
    <property type="evidence" value="ECO:0007669"/>
    <property type="project" value="UniProtKB-KW"/>
</dbReference>
<evidence type="ECO:0000256" key="10">
    <source>
        <dbReference type="ARBA" id="ARBA00022833"/>
    </source>
</evidence>
<dbReference type="EMBL" id="JACCBU010000001">
    <property type="protein sequence ID" value="NYE69081.1"/>
    <property type="molecule type" value="Genomic_DNA"/>
</dbReference>
<dbReference type="GO" id="GO:0003856">
    <property type="term" value="F:3-dehydroquinate synthase activity"/>
    <property type="evidence" value="ECO:0007669"/>
    <property type="project" value="UniProtKB-UniRule"/>
</dbReference>
<dbReference type="GO" id="GO:0005737">
    <property type="term" value="C:cytoplasm"/>
    <property type="evidence" value="ECO:0007669"/>
    <property type="project" value="UniProtKB-SubCell"/>
</dbReference>
<dbReference type="InterPro" id="IPR016037">
    <property type="entry name" value="DHQ_synth_AroB"/>
</dbReference>
<keyword evidence="11 15" id="KW-0520">NAD</keyword>
<feature type="domain" description="3-dehydroquinate synthase C-terminal" evidence="17">
    <location>
        <begin position="178"/>
        <end position="326"/>
    </location>
</feature>
<evidence type="ECO:0000256" key="6">
    <source>
        <dbReference type="ARBA" id="ARBA00022490"/>
    </source>
</evidence>
<evidence type="ECO:0000256" key="3">
    <source>
        <dbReference type="ARBA" id="ARBA00004661"/>
    </source>
</evidence>
<comment type="cofactor">
    <cofactor evidence="2 15">
        <name>NAD(+)</name>
        <dbReference type="ChEBI" id="CHEBI:57540"/>
    </cofactor>
</comment>
<dbReference type="GO" id="GO:0009423">
    <property type="term" value="P:chorismate biosynthetic process"/>
    <property type="evidence" value="ECO:0007669"/>
    <property type="project" value="UniProtKB-UniRule"/>
</dbReference>
<dbReference type="PANTHER" id="PTHR43622:SF7">
    <property type="entry name" value="3-DEHYDROQUINATE SYNTHASE, CHLOROPLASTIC"/>
    <property type="match status" value="1"/>
</dbReference>
<feature type="binding site" evidence="15">
    <location>
        <begin position="126"/>
        <end position="127"/>
    </location>
    <ligand>
        <name>NAD(+)</name>
        <dbReference type="ChEBI" id="CHEBI:57540"/>
    </ligand>
</feature>
<evidence type="ECO:0000256" key="9">
    <source>
        <dbReference type="ARBA" id="ARBA00022741"/>
    </source>
</evidence>
<keyword evidence="13 15" id="KW-0456">Lyase</keyword>
<evidence type="ECO:0000256" key="5">
    <source>
        <dbReference type="ARBA" id="ARBA00013031"/>
    </source>
</evidence>
<evidence type="ECO:0000313" key="18">
    <source>
        <dbReference type="EMBL" id="NYE69081.1"/>
    </source>
</evidence>
<feature type="binding site" evidence="15">
    <location>
        <position position="148"/>
    </location>
    <ligand>
        <name>NAD(+)</name>
        <dbReference type="ChEBI" id="CHEBI:57540"/>
    </ligand>
</feature>
<keyword evidence="19" id="KW-1185">Reference proteome</keyword>
<comment type="subcellular location">
    <subcellularLocation>
        <location evidence="15">Cytoplasm</location>
    </subcellularLocation>
</comment>
<keyword evidence="9 15" id="KW-0547">Nucleotide-binding</keyword>
<dbReference type="HAMAP" id="MF_00110">
    <property type="entry name" value="DHQ_synthase"/>
    <property type="match status" value="1"/>
</dbReference>
<evidence type="ECO:0000256" key="14">
    <source>
        <dbReference type="ARBA" id="ARBA00023285"/>
    </source>
</evidence>
<dbReference type="CDD" id="cd08195">
    <property type="entry name" value="DHQS"/>
    <property type="match status" value="1"/>
</dbReference>
<comment type="catalytic activity">
    <reaction evidence="1 15">
        <text>7-phospho-2-dehydro-3-deoxy-D-arabino-heptonate = 3-dehydroquinate + phosphate</text>
        <dbReference type="Rhea" id="RHEA:21968"/>
        <dbReference type="ChEBI" id="CHEBI:32364"/>
        <dbReference type="ChEBI" id="CHEBI:43474"/>
        <dbReference type="ChEBI" id="CHEBI:58394"/>
        <dbReference type="EC" id="4.2.3.4"/>
    </reaction>
</comment>
<dbReference type="AlphaFoldDB" id="A0A7Y9I306"/>
<dbReference type="Proteomes" id="UP000569914">
    <property type="component" value="Unassembled WGS sequence"/>
</dbReference>
<evidence type="ECO:0000256" key="1">
    <source>
        <dbReference type="ARBA" id="ARBA00001393"/>
    </source>
</evidence>
<comment type="cofactor">
    <cofactor evidence="15">
        <name>Co(2+)</name>
        <dbReference type="ChEBI" id="CHEBI:48828"/>
    </cofactor>
    <cofactor evidence="15">
        <name>Zn(2+)</name>
        <dbReference type="ChEBI" id="CHEBI:29105"/>
    </cofactor>
    <text evidence="15">Binds 1 divalent metal cation per subunit. Can use either Co(2+) or Zn(2+).</text>
</comment>
<feature type="binding site" evidence="15">
    <location>
        <begin position="102"/>
        <end position="106"/>
    </location>
    <ligand>
        <name>NAD(+)</name>
        <dbReference type="ChEBI" id="CHEBI:57540"/>
    </ligand>
</feature>
<protein>
    <recommendedName>
        <fullName evidence="5 15">3-dehydroquinate synthase</fullName>
        <shortName evidence="15">DHQS</shortName>
        <ecNumber evidence="5 15">4.2.3.4</ecNumber>
    </recommendedName>
</protein>
<gene>
    <name evidence="15" type="primary">aroB</name>
    <name evidence="18" type="ORF">BKA15_000410</name>
</gene>
<feature type="binding site" evidence="15">
    <location>
        <position position="250"/>
    </location>
    <ligand>
        <name>Zn(2+)</name>
        <dbReference type="ChEBI" id="CHEBI:29105"/>
    </ligand>
</feature>
<dbReference type="Pfam" id="PF01761">
    <property type="entry name" value="DHQ_synthase"/>
    <property type="match status" value="1"/>
</dbReference>
<keyword evidence="14 15" id="KW-0170">Cobalt</keyword>
<evidence type="ECO:0000256" key="12">
    <source>
        <dbReference type="ARBA" id="ARBA00023141"/>
    </source>
</evidence>
<dbReference type="RefSeq" id="WP_179747857.1">
    <property type="nucleotide sequence ID" value="NZ_JACCBU010000001.1"/>
</dbReference>
<evidence type="ECO:0000256" key="2">
    <source>
        <dbReference type="ARBA" id="ARBA00001911"/>
    </source>
</evidence>
<dbReference type="PANTHER" id="PTHR43622">
    <property type="entry name" value="3-DEHYDROQUINATE SYNTHASE"/>
    <property type="match status" value="1"/>
</dbReference>
<keyword evidence="10 15" id="KW-0862">Zinc</keyword>
<reference evidence="18 19" key="1">
    <citation type="submission" date="2020-07" db="EMBL/GenBank/DDBJ databases">
        <title>Sequencing the genomes of 1000 actinobacteria strains.</title>
        <authorList>
            <person name="Klenk H.-P."/>
        </authorList>
    </citation>
    <scope>NUCLEOTIDE SEQUENCE [LARGE SCALE GENOMIC DNA]</scope>
    <source>
        <strain evidence="18 19">DSM 22083</strain>
    </source>
</reference>
<keyword evidence="6 15" id="KW-0963">Cytoplasm</keyword>
<keyword evidence="8 15" id="KW-0479">Metal-binding</keyword>
<dbReference type="Pfam" id="PF24621">
    <property type="entry name" value="DHQS_C"/>
    <property type="match status" value="1"/>
</dbReference>
<dbReference type="FunFam" id="3.40.50.1970:FF:000012">
    <property type="entry name" value="3-dehydroquinate synthase"/>
    <property type="match status" value="1"/>
</dbReference>
<organism evidence="18 19">
    <name type="scientific">Microlunatus parietis</name>
    <dbReference type="NCBI Taxonomy" id="682979"/>
    <lineage>
        <taxon>Bacteria</taxon>
        <taxon>Bacillati</taxon>
        <taxon>Actinomycetota</taxon>
        <taxon>Actinomycetes</taxon>
        <taxon>Propionibacteriales</taxon>
        <taxon>Propionibacteriaceae</taxon>
        <taxon>Microlunatus</taxon>
    </lineage>
</organism>
<comment type="pathway">
    <text evidence="3 15">Metabolic intermediate biosynthesis; chorismate biosynthesis; chorismate from D-erythrose 4-phosphate and phosphoenolpyruvate: step 2/7.</text>
</comment>
<accession>A0A7Y9I306</accession>
<evidence type="ECO:0000256" key="7">
    <source>
        <dbReference type="ARBA" id="ARBA00022605"/>
    </source>
</evidence>
<evidence type="ECO:0000259" key="16">
    <source>
        <dbReference type="Pfam" id="PF01761"/>
    </source>
</evidence>
<name>A0A7Y9I306_9ACTN</name>
<keyword evidence="12 15" id="KW-0057">Aromatic amino acid biosynthesis</keyword>
<evidence type="ECO:0000256" key="4">
    <source>
        <dbReference type="ARBA" id="ARBA00005412"/>
    </source>
</evidence>
<evidence type="ECO:0000256" key="11">
    <source>
        <dbReference type="ARBA" id="ARBA00023027"/>
    </source>
</evidence>
<keyword evidence="7 15" id="KW-0028">Amino-acid biosynthesis</keyword>
<dbReference type="Gene3D" id="3.40.50.1970">
    <property type="match status" value="1"/>
</dbReference>
<dbReference type="NCBIfam" id="TIGR01357">
    <property type="entry name" value="aroB"/>
    <property type="match status" value="1"/>
</dbReference>
<dbReference type="InterPro" id="IPR030960">
    <property type="entry name" value="DHQS/DOIS_N"/>
</dbReference>
<dbReference type="GO" id="GO:0000166">
    <property type="term" value="F:nucleotide binding"/>
    <property type="evidence" value="ECO:0007669"/>
    <property type="project" value="UniProtKB-KW"/>
</dbReference>
<dbReference type="EC" id="4.2.3.4" evidence="5 15"/>
<evidence type="ECO:0000313" key="19">
    <source>
        <dbReference type="Proteomes" id="UP000569914"/>
    </source>
</evidence>
<comment type="similarity">
    <text evidence="4 15">Belongs to the sugar phosphate cyclases superfamily. Dehydroquinate synthase family.</text>
</comment>
<sequence>MITEIGVAAEQPYQVLVGHGLLDRVPPLLTGATRVAVLHPPALIGAAERLGKVITDAGCEVTRIDVGTGESSKTVEIAAMCWSVLGNAGFTRSDVIIGLGGGATTDLAGFVAATWLRGVGLITVPTTVLGMVDAAVGGKTGINTAEGKNLVGAFWEPRGVVCDLDLLAGLPRAEVISGLAEVIKCGFIADPVILERIEVDPAAARELGSPVLREVIERSIEVKAKVVSADLRESTSVGDKVGRELVNYGHTLGHAIERREHYRWRHGEAISIGMVFVAELSCRAGYLDAKTAARHRAVLGAVGLPTSYAADAYDDLLATMAVDKKTRGGTLRFVILESLAKARILAGPDPELLREAYRAIAS</sequence>
<feature type="binding site" evidence="15">
    <location>
        <position position="266"/>
    </location>
    <ligand>
        <name>Zn(2+)</name>
        <dbReference type="ChEBI" id="CHEBI:29105"/>
    </ligand>
</feature>
<feature type="binding site" evidence="15">
    <location>
        <position position="139"/>
    </location>
    <ligand>
        <name>NAD(+)</name>
        <dbReference type="ChEBI" id="CHEBI:57540"/>
    </ligand>
</feature>
<evidence type="ECO:0000256" key="8">
    <source>
        <dbReference type="ARBA" id="ARBA00022723"/>
    </source>
</evidence>
<dbReference type="GO" id="GO:0046872">
    <property type="term" value="F:metal ion binding"/>
    <property type="evidence" value="ECO:0007669"/>
    <property type="project" value="UniProtKB-KW"/>
</dbReference>
<comment type="caution">
    <text evidence="18">The sequence shown here is derived from an EMBL/GenBank/DDBJ whole genome shotgun (WGS) entry which is preliminary data.</text>
</comment>
<dbReference type="UniPathway" id="UPA00053">
    <property type="reaction ID" value="UER00085"/>
</dbReference>